<keyword evidence="4" id="KW-0862">Zinc</keyword>
<evidence type="ECO:0000259" key="10">
    <source>
        <dbReference type="PROSITE" id="PS50172"/>
    </source>
</evidence>
<dbReference type="PANTHER" id="PTHR24171">
    <property type="entry name" value="ANKYRIN REPEAT DOMAIN-CONTAINING PROTEIN 39-RELATED"/>
    <property type="match status" value="1"/>
</dbReference>
<dbReference type="InterPro" id="IPR036770">
    <property type="entry name" value="Ankyrin_rpt-contain_sf"/>
</dbReference>
<dbReference type="InterPro" id="IPR017907">
    <property type="entry name" value="Znf_RING_CS"/>
</dbReference>
<evidence type="ECO:0000256" key="1">
    <source>
        <dbReference type="ARBA" id="ARBA00022723"/>
    </source>
</evidence>
<feature type="repeat" description="ANK" evidence="6">
    <location>
        <begin position="541"/>
        <end position="573"/>
    </location>
</feature>
<dbReference type="SMART" id="SM00248">
    <property type="entry name" value="ANK"/>
    <property type="match status" value="3"/>
</dbReference>
<dbReference type="SUPFAM" id="SSF48403">
    <property type="entry name" value="Ankyrin repeat"/>
    <property type="match status" value="1"/>
</dbReference>
<dbReference type="PROSITE" id="PS50089">
    <property type="entry name" value="ZF_RING_2"/>
    <property type="match status" value="1"/>
</dbReference>
<evidence type="ECO:0000313" key="12">
    <source>
        <dbReference type="RefSeq" id="XP_006824924.1"/>
    </source>
</evidence>
<feature type="domain" description="BRCT" evidence="10">
    <location>
        <begin position="726"/>
        <end position="836"/>
    </location>
</feature>
<evidence type="ECO:0000256" key="6">
    <source>
        <dbReference type="PROSITE-ProRule" id="PRU00023"/>
    </source>
</evidence>
<dbReference type="InterPro" id="IPR013083">
    <property type="entry name" value="Znf_RING/FYVE/PHD"/>
</dbReference>
<feature type="compositionally biased region" description="Basic and acidic residues" evidence="8">
    <location>
        <begin position="98"/>
        <end position="107"/>
    </location>
</feature>
<protein>
    <submittedName>
        <fullName evidence="12">BRCA1-associated RING domain protein 1-like</fullName>
    </submittedName>
</protein>
<keyword evidence="3 7" id="KW-0863">Zinc-finger</keyword>
<dbReference type="InterPro" id="IPR001357">
    <property type="entry name" value="BRCT_dom"/>
</dbReference>
<organism evidence="11 12">
    <name type="scientific">Saccoglossus kowalevskii</name>
    <name type="common">Acorn worm</name>
    <dbReference type="NCBI Taxonomy" id="10224"/>
    <lineage>
        <taxon>Eukaryota</taxon>
        <taxon>Metazoa</taxon>
        <taxon>Hemichordata</taxon>
        <taxon>Enteropneusta</taxon>
        <taxon>Harrimaniidae</taxon>
        <taxon>Saccoglossus</taxon>
    </lineage>
</organism>
<feature type="compositionally biased region" description="Low complexity" evidence="8">
    <location>
        <begin position="422"/>
        <end position="434"/>
    </location>
</feature>
<dbReference type="CDD" id="cd17720">
    <property type="entry name" value="BRCT_Bard1_rpt2"/>
    <property type="match status" value="1"/>
</dbReference>
<evidence type="ECO:0000256" key="2">
    <source>
        <dbReference type="ARBA" id="ARBA00022737"/>
    </source>
</evidence>
<evidence type="ECO:0000256" key="4">
    <source>
        <dbReference type="ARBA" id="ARBA00022833"/>
    </source>
</evidence>
<evidence type="ECO:0000259" key="9">
    <source>
        <dbReference type="PROSITE" id="PS50089"/>
    </source>
</evidence>
<feature type="repeat" description="ANK" evidence="6">
    <location>
        <begin position="508"/>
        <end position="540"/>
    </location>
</feature>
<dbReference type="CDD" id="cd16496">
    <property type="entry name" value="RING-HC_BARD1"/>
    <property type="match status" value="1"/>
</dbReference>
<evidence type="ECO:0000256" key="3">
    <source>
        <dbReference type="ARBA" id="ARBA00022771"/>
    </source>
</evidence>
<feature type="compositionally biased region" description="Basic residues" evidence="8">
    <location>
        <begin position="400"/>
        <end position="410"/>
    </location>
</feature>
<evidence type="ECO:0000256" key="5">
    <source>
        <dbReference type="ARBA" id="ARBA00023043"/>
    </source>
</evidence>
<dbReference type="InterPro" id="IPR036420">
    <property type="entry name" value="BRCT_dom_sf"/>
</dbReference>
<dbReference type="CDD" id="cd17734">
    <property type="entry name" value="BRCT_Bard1_rpt1"/>
    <property type="match status" value="1"/>
</dbReference>
<dbReference type="Gene3D" id="3.30.40.10">
    <property type="entry name" value="Zinc/RING finger domain, C3HC4 (zinc finger)"/>
    <property type="match status" value="1"/>
</dbReference>
<dbReference type="GeneID" id="102809673"/>
<dbReference type="PROSITE" id="PS50172">
    <property type="entry name" value="BRCT"/>
    <property type="match status" value="2"/>
</dbReference>
<proteinExistence type="predicted"/>
<dbReference type="Pfam" id="PF14835">
    <property type="entry name" value="zf-RING_6"/>
    <property type="match status" value="1"/>
</dbReference>
<reference evidence="12" key="1">
    <citation type="submission" date="2025-08" db="UniProtKB">
        <authorList>
            <consortium name="RefSeq"/>
        </authorList>
    </citation>
    <scope>IDENTIFICATION</scope>
    <source>
        <tissue evidence="12">Testes</tissue>
    </source>
</reference>
<feature type="domain" description="RING-type" evidence="9">
    <location>
        <begin position="24"/>
        <end position="61"/>
    </location>
</feature>
<sequence length="836" mass="94237">MEDETNRWEQTKKALGVLESTLECPLCHSILKDPSTLGNCDHSFCRSCVGSHLGNSCPVCSAPAWVKDLQTNRQLTNVVHLCMKLQKIVKGNYIKKKEERSDEDHVSVETCDDADLNEHIENENTSDKTVRNTSNNDLKDNTESDSDVHDDSCHSDDTEDELEEEYSPDNDDKDDEDFEPASNRRRKRNVAKKLDIKEKNSLVLSQKSKTMIETKFSSKHSIMRYTVNLRARESKVPEVQNVKNNLPRKKVVDANNSDVFDFIASPTKPKPLVGRIARAVKKQTIESYNKQWSLRNRNCTRRTADKDGDAGENEKRVSFREVDESVSRQQDDKYDGSLQVEKENTENKEELGASDQSVRRNVSGENINKQHILRKRLSEENADDITAEKLLKPGVEITGHSKRPQRKGRRSHENTPATGTRKSVSPKSSLSSPVGRDINTPVRRTRRSTSPGSSLSSPPGICSKSPGNKIKRNAKGETALHIASIKGDAKTVKELLESGFEPNLKDNAGWTPLHEACNHGYIEIVTSLLDHGAFINTPGYENDSPLHDALYNRQLDIVKLLVQRGASLDVRNIHGLTPWDVAKNDDLRKALNTVPVSITPQMSSPKFETMCRSKMVDIVIVGTGLKREQKAKLDHCAKLLKGKVLDEFDDSVSHVVTSCNEDGQCPRTMKYLQAILHGKWIVSFDWVTTCLKKQQLVEEQYFEVTGTVTHPFSLGPRKARLNHEQQYPGLFNGCHFYFHGKFNSPTPVKEDLNQLVKSGDGKILLREPKMDDCNSSQEVPYHATPNSDLSECTHYIIHDHDVQKPPSKIRSKKLRSASVKWLMDSISQFTLLDITD</sequence>
<dbReference type="Gene3D" id="3.40.50.10190">
    <property type="entry name" value="BRCT domain"/>
    <property type="match status" value="2"/>
</dbReference>
<dbReference type="PANTHER" id="PTHR24171:SF8">
    <property type="entry name" value="BRCA1-ASSOCIATED RING DOMAIN PROTEIN 1"/>
    <property type="match status" value="1"/>
</dbReference>
<dbReference type="SUPFAM" id="SSF52113">
    <property type="entry name" value="BRCT domain"/>
    <property type="match status" value="2"/>
</dbReference>
<gene>
    <name evidence="12" type="primary">LOC102809673</name>
</gene>
<feature type="compositionally biased region" description="Basic and acidic residues" evidence="8">
    <location>
        <begin position="302"/>
        <end position="351"/>
    </location>
</feature>
<dbReference type="Pfam" id="PF12796">
    <property type="entry name" value="Ank_2"/>
    <property type="match status" value="1"/>
</dbReference>
<feature type="compositionally biased region" description="Basic and acidic residues" evidence="8">
    <location>
        <begin position="137"/>
        <end position="156"/>
    </location>
</feature>
<feature type="domain" description="BRCT" evidence="10">
    <location>
        <begin position="618"/>
        <end position="704"/>
    </location>
</feature>
<feature type="compositionally biased region" description="Low complexity" evidence="8">
    <location>
        <begin position="448"/>
        <end position="459"/>
    </location>
</feature>
<dbReference type="PROSITE" id="PS50088">
    <property type="entry name" value="ANK_REPEAT"/>
    <property type="match status" value="3"/>
</dbReference>
<feature type="region of interest" description="Disordered" evidence="8">
    <location>
        <begin position="391"/>
        <end position="474"/>
    </location>
</feature>
<dbReference type="InterPro" id="IPR039503">
    <property type="entry name" value="BARD1_Znf-RING"/>
</dbReference>
<feature type="compositionally biased region" description="Polar residues" evidence="8">
    <location>
        <begin position="354"/>
        <end position="364"/>
    </location>
</feature>
<dbReference type="PROSITE" id="PS00518">
    <property type="entry name" value="ZF_RING_1"/>
    <property type="match status" value="1"/>
</dbReference>
<feature type="region of interest" description="Disordered" evidence="8">
    <location>
        <begin position="98"/>
        <end position="190"/>
    </location>
</feature>
<keyword evidence="5 6" id="KW-0040">ANK repeat</keyword>
<dbReference type="SMART" id="SM00184">
    <property type="entry name" value="RING"/>
    <property type="match status" value="1"/>
</dbReference>
<dbReference type="RefSeq" id="XP_006824924.1">
    <property type="nucleotide sequence ID" value="XM_006824861.1"/>
</dbReference>
<accession>A0ABM0MY33</accession>
<dbReference type="Pfam" id="PF00533">
    <property type="entry name" value="BRCT"/>
    <property type="match status" value="1"/>
</dbReference>
<dbReference type="InterPro" id="IPR002110">
    <property type="entry name" value="Ankyrin_rpt"/>
</dbReference>
<keyword evidence="2" id="KW-0677">Repeat</keyword>
<evidence type="ECO:0000256" key="7">
    <source>
        <dbReference type="PROSITE-ProRule" id="PRU00175"/>
    </source>
</evidence>
<dbReference type="InterPro" id="IPR001841">
    <property type="entry name" value="Znf_RING"/>
</dbReference>
<dbReference type="Pfam" id="PF16589">
    <property type="entry name" value="BRCT_2"/>
    <property type="match status" value="1"/>
</dbReference>
<evidence type="ECO:0000256" key="8">
    <source>
        <dbReference type="SAM" id="MobiDB-lite"/>
    </source>
</evidence>
<feature type="repeat" description="ANK" evidence="6">
    <location>
        <begin position="475"/>
        <end position="507"/>
    </location>
</feature>
<evidence type="ECO:0000313" key="11">
    <source>
        <dbReference type="Proteomes" id="UP000694865"/>
    </source>
</evidence>
<feature type="region of interest" description="Disordered" evidence="8">
    <location>
        <begin position="299"/>
        <end position="364"/>
    </location>
</feature>
<dbReference type="PRINTS" id="PR01415">
    <property type="entry name" value="ANKYRIN"/>
</dbReference>
<keyword evidence="11" id="KW-1185">Reference proteome</keyword>
<dbReference type="SUPFAM" id="SSF57850">
    <property type="entry name" value="RING/U-box"/>
    <property type="match status" value="1"/>
</dbReference>
<dbReference type="SMART" id="SM00292">
    <property type="entry name" value="BRCT"/>
    <property type="match status" value="2"/>
</dbReference>
<dbReference type="Gene3D" id="1.25.40.20">
    <property type="entry name" value="Ankyrin repeat-containing domain"/>
    <property type="match status" value="1"/>
</dbReference>
<keyword evidence="1" id="KW-0479">Metal-binding</keyword>
<feature type="compositionally biased region" description="Acidic residues" evidence="8">
    <location>
        <begin position="157"/>
        <end position="179"/>
    </location>
</feature>
<name>A0ABM0MY33_SACKO</name>
<feature type="compositionally biased region" description="Basic and acidic residues" evidence="8">
    <location>
        <begin position="116"/>
        <end position="130"/>
    </location>
</feature>
<dbReference type="PROSITE" id="PS50297">
    <property type="entry name" value="ANK_REP_REGION"/>
    <property type="match status" value="3"/>
</dbReference>
<dbReference type="Proteomes" id="UP000694865">
    <property type="component" value="Unplaced"/>
</dbReference>